<evidence type="ECO:0000313" key="2">
    <source>
        <dbReference type="Proteomes" id="UP000729402"/>
    </source>
</evidence>
<gene>
    <name evidence="1" type="ORF">GUJ93_ZPchr0419g2956</name>
</gene>
<reference evidence="1" key="1">
    <citation type="journal article" date="2021" name="bioRxiv">
        <title>Whole Genome Assembly and Annotation of Northern Wild Rice, Zizania palustris L., Supports a Whole Genome Duplication in the Zizania Genus.</title>
        <authorList>
            <person name="Haas M."/>
            <person name="Kono T."/>
            <person name="Macchietto M."/>
            <person name="Millas R."/>
            <person name="McGilp L."/>
            <person name="Shao M."/>
            <person name="Duquette J."/>
            <person name="Hirsch C.N."/>
            <person name="Kimball J."/>
        </authorList>
    </citation>
    <scope>NUCLEOTIDE SEQUENCE</scope>
    <source>
        <tissue evidence="1">Fresh leaf tissue</tissue>
    </source>
</reference>
<protein>
    <submittedName>
        <fullName evidence="1">Uncharacterized protein</fullName>
    </submittedName>
</protein>
<organism evidence="1 2">
    <name type="scientific">Zizania palustris</name>
    <name type="common">Northern wild rice</name>
    <dbReference type="NCBI Taxonomy" id="103762"/>
    <lineage>
        <taxon>Eukaryota</taxon>
        <taxon>Viridiplantae</taxon>
        <taxon>Streptophyta</taxon>
        <taxon>Embryophyta</taxon>
        <taxon>Tracheophyta</taxon>
        <taxon>Spermatophyta</taxon>
        <taxon>Magnoliopsida</taxon>
        <taxon>Liliopsida</taxon>
        <taxon>Poales</taxon>
        <taxon>Poaceae</taxon>
        <taxon>BOP clade</taxon>
        <taxon>Oryzoideae</taxon>
        <taxon>Oryzeae</taxon>
        <taxon>Zizaniinae</taxon>
        <taxon>Zizania</taxon>
    </lineage>
</organism>
<accession>A0A8J5RK20</accession>
<proteinExistence type="predicted"/>
<sequence length="68" mass="7750">MRGGGWSARLHGNEDNRGGWAQCERWRQGVRTIGAAKRHGNRDDNIGWSIGHHTDKDMWPRLTLSVIN</sequence>
<keyword evidence="2" id="KW-1185">Reference proteome</keyword>
<dbReference type="AlphaFoldDB" id="A0A8J5RK20"/>
<dbReference type="EMBL" id="JAAALK010001541">
    <property type="protein sequence ID" value="KAG8042816.1"/>
    <property type="molecule type" value="Genomic_DNA"/>
</dbReference>
<reference evidence="1" key="2">
    <citation type="submission" date="2021-02" db="EMBL/GenBank/DDBJ databases">
        <authorList>
            <person name="Kimball J.A."/>
            <person name="Haas M.W."/>
            <person name="Macchietto M."/>
            <person name="Kono T."/>
            <person name="Duquette J."/>
            <person name="Shao M."/>
        </authorList>
    </citation>
    <scope>NUCLEOTIDE SEQUENCE</scope>
    <source>
        <tissue evidence="1">Fresh leaf tissue</tissue>
    </source>
</reference>
<dbReference type="Proteomes" id="UP000729402">
    <property type="component" value="Unassembled WGS sequence"/>
</dbReference>
<comment type="caution">
    <text evidence="1">The sequence shown here is derived from an EMBL/GenBank/DDBJ whole genome shotgun (WGS) entry which is preliminary data.</text>
</comment>
<evidence type="ECO:0000313" key="1">
    <source>
        <dbReference type="EMBL" id="KAG8042816.1"/>
    </source>
</evidence>
<name>A0A8J5RK20_ZIZPA</name>